<proteinExistence type="predicted"/>
<evidence type="ECO:0000256" key="4">
    <source>
        <dbReference type="ARBA" id="ARBA00023136"/>
    </source>
</evidence>
<evidence type="ECO:0000256" key="5">
    <source>
        <dbReference type="SAM" id="Phobius"/>
    </source>
</evidence>
<dbReference type="OrthoDB" id="448280at2759"/>
<evidence type="ECO:0000256" key="3">
    <source>
        <dbReference type="ARBA" id="ARBA00022989"/>
    </source>
</evidence>
<organism evidence="6 7">
    <name type="scientific">Sitophilus oryzae</name>
    <name type="common">Rice weevil</name>
    <name type="synonym">Curculio oryzae</name>
    <dbReference type="NCBI Taxonomy" id="7048"/>
    <lineage>
        <taxon>Eukaryota</taxon>
        <taxon>Metazoa</taxon>
        <taxon>Ecdysozoa</taxon>
        <taxon>Arthropoda</taxon>
        <taxon>Hexapoda</taxon>
        <taxon>Insecta</taxon>
        <taxon>Pterygota</taxon>
        <taxon>Neoptera</taxon>
        <taxon>Endopterygota</taxon>
        <taxon>Coleoptera</taxon>
        <taxon>Polyphaga</taxon>
        <taxon>Cucujiformia</taxon>
        <taxon>Curculionidae</taxon>
        <taxon>Dryophthorinae</taxon>
        <taxon>Sitophilus</taxon>
    </lineage>
</organism>
<dbReference type="AlphaFoldDB" id="A0A6J2YAE2"/>
<feature type="transmembrane region" description="Helical" evidence="5">
    <location>
        <begin position="6"/>
        <end position="26"/>
    </location>
</feature>
<keyword evidence="4 5" id="KW-0472">Membrane</keyword>
<sequence length="418" mass="47117">MDLVSTKVLVAIIFGIFRFFFGMLPVKLDTCLRRWEEGSTDKKTFINAKRHQQVTCAVAMTQSFGGGVMFATCFLHMMRTLFVSVEELKKIKGITNEYPISQLMISLGFFSIYFLEEFSHWMINSNKSCTKSALDKVATSLHKESSRSSNKITPVRTIETIEEWDLNEKNRQFDSNFENEVDFLESPSKTAPKAESSVTFSPTKSEKAICRSASAKSRYSIREDLERANNAVIEEEDEEKLKDREQVMRCVLTIAALSLHSILEGLSIGIQKQTSEIWYLFIAVSIHSASILFVMGVELILAQTKMRFIVIQMIALAVASPLGIFLGLLVTVDATLNFSTMATITVFLEGLSAGTILYITFFEVLNREKERRVYRLRRCLCIMGGFTLMAFLQYAESRSAVHADDDVSVLTGVNVTNT</sequence>
<feature type="transmembrane region" description="Helical" evidence="5">
    <location>
        <begin position="98"/>
        <end position="115"/>
    </location>
</feature>
<gene>
    <name evidence="7" type="primary">LOC115885427</name>
</gene>
<dbReference type="KEGG" id="soy:115885427"/>
<dbReference type="RefSeq" id="XP_030760201.1">
    <property type="nucleotide sequence ID" value="XM_030904341.1"/>
</dbReference>
<feature type="transmembrane region" description="Helical" evidence="5">
    <location>
        <begin position="54"/>
        <end position="78"/>
    </location>
</feature>
<dbReference type="InterPro" id="IPR003689">
    <property type="entry name" value="ZIP"/>
</dbReference>
<dbReference type="InParanoid" id="A0A6J2YAE2"/>
<dbReference type="GeneID" id="115885427"/>
<dbReference type="PANTHER" id="PTHR11040">
    <property type="entry name" value="ZINC/IRON TRANSPORTER"/>
    <property type="match status" value="1"/>
</dbReference>
<feature type="transmembrane region" description="Helical" evidence="5">
    <location>
        <begin position="250"/>
        <end position="271"/>
    </location>
</feature>
<feature type="transmembrane region" description="Helical" evidence="5">
    <location>
        <begin position="376"/>
        <end position="395"/>
    </location>
</feature>
<reference evidence="7" key="1">
    <citation type="submission" date="2025-08" db="UniProtKB">
        <authorList>
            <consortium name="RefSeq"/>
        </authorList>
    </citation>
    <scope>IDENTIFICATION</scope>
    <source>
        <tissue evidence="7">Gonads</tissue>
    </source>
</reference>
<dbReference type="Pfam" id="PF02535">
    <property type="entry name" value="Zip"/>
    <property type="match status" value="1"/>
</dbReference>
<feature type="transmembrane region" description="Helical" evidence="5">
    <location>
        <begin position="308"/>
        <end position="330"/>
    </location>
</feature>
<protein>
    <submittedName>
        <fullName evidence="7">Zinc transporter ZIP3-like</fullName>
    </submittedName>
</protein>
<name>A0A6J2YAE2_SITOR</name>
<evidence type="ECO:0000313" key="6">
    <source>
        <dbReference type="Proteomes" id="UP000504635"/>
    </source>
</evidence>
<evidence type="ECO:0000313" key="7">
    <source>
        <dbReference type="RefSeq" id="XP_030760201.1"/>
    </source>
</evidence>
<keyword evidence="3 5" id="KW-1133">Transmembrane helix</keyword>
<evidence type="ECO:0000256" key="1">
    <source>
        <dbReference type="ARBA" id="ARBA00004141"/>
    </source>
</evidence>
<keyword evidence="2 5" id="KW-0812">Transmembrane</keyword>
<evidence type="ECO:0000256" key="2">
    <source>
        <dbReference type="ARBA" id="ARBA00022692"/>
    </source>
</evidence>
<accession>A0A6J2YAE2</accession>
<dbReference type="Proteomes" id="UP000504635">
    <property type="component" value="Unplaced"/>
</dbReference>
<dbReference type="GO" id="GO:0005886">
    <property type="term" value="C:plasma membrane"/>
    <property type="evidence" value="ECO:0007669"/>
    <property type="project" value="TreeGrafter"/>
</dbReference>
<dbReference type="GO" id="GO:0005385">
    <property type="term" value="F:zinc ion transmembrane transporter activity"/>
    <property type="evidence" value="ECO:0007669"/>
    <property type="project" value="TreeGrafter"/>
</dbReference>
<feature type="transmembrane region" description="Helical" evidence="5">
    <location>
        <begin position="277"/>
        <end position="301"/>
    </location>
</feature>
<comment type="subcellular location">
    <subcellularLocation>
        <location evidence="1">Membrane</location>
        <topology evidence="1">Multi-pass membrane protein</topology>
    </subcellularLocation>
</comment>
<feature type="transmembrane region" description="Helical" evidence="5">
    <location>
        <begin position="342"/>
        <end position="364"/>
    </location>
</feature>
<keyword evidence="6" id="KW-1185">Reference proteome</keyword>
<dbReference type="PANTHER" id="PTHR11040:SF203">
    <property type="entry name" value="FI18611P1-RELATED"/>
    <property type="match status" value="1"/>
</dbReference>